<reference evidence="6 7" key="1">
    <citation type="submission" date="2017-07" db="EMBL/GenBank/DDBJ databases">
        <authorList>
            <person name="Sun Z.S."/>
            <person name="Albrecht U."/>
            <person name="Echele G."/>
            <person name="Lee C.C."/>
        </authorList>
    </citation>
    <scope>NUCLEOTIDE SEQUENCE [LARGE SCALE GENOMIC DNA]</scope>
    <source>
        <strain evidence="6 7">DSM 14827</strain>
    </source>
</reference>
<feature type="signal peptide" evidence="4">
    <location>
        <begin position="1"/>
        <end position="23"/>
    </location>
</feature>
<dbReference type="GO" id="GO:0042597">
    <property type="term" value="C:periplasmic space"/>
    <property type="evidence" value="ECO:0007669"/>
    <property type="project" value="UniProtKB-SubCell"/>
</dbReference>
<sequence>MNRAFGLATFSAFALATASGAFAQTPLTVAYFLEWPMPFQYGKVEGIYDEKLGVPVNWVAFDTGTAMSAAMAAGDVQIALSQGVPPFISAASAGQDLRVVGVAASYPENENCVVAARLEIDKDSVSELEGTRVALPVGSGAHYGFLQQMQYFGVDTGTMTIVDMAPAEGAVAFEQGDVDMACGWGGGLTRMKEHGNVLLSGAEKEQIGVLSSDLITTTSEFAIDQAELLANFMAVTEEMNAMWIAGDHRDVMLPVIAKDAGMDEGNAAAVIDNFQFPTAEEQLSETWLGGGVATYLDGVAQLFHELGRLPTVLPTYAGLIDPQPLQEVVQ</sequence>
<dbReference type="Proteomes" id="UP000198307">
    <property type="component" value="Unassembled WGS sequence"/>
</dbReference>
<evidence type="ECO:0000313" key="6">
    <source>
        <dbReference type="EMBL" id="SNT76284.1"/>
    </source>
</evidence>
<evidence type="ECO:0000256" key="1">
    <source>
        <dbReference type="ARBA" id="ARBA00004418"/>
    </source>
</evidence>
<protein>
    <submittedName>
        <fullName evidence="6">Taurine transport system substrate-binding protein</fullName>
    </submittedName>
</protein>
<keyword evidence="3 4" id="KW-0732">Signal</keyword>
<dbReference type="GO" id="GO:0042918">
    <property type="term" value="P:alkanesulfonate transmembrane transport"/>
    <property type="evidence" value="ECO:0007669"/>
    <property type="project" value="TreeGrafter"/>
</dbReference>
<feature type="domain" description="SsuA/THI5-like" evidence="5">
    <location>
        <begin position="52"/>
        <end position="238"/>
    </location>
</feature>
<evidence type="ECO:0000313" key="7">
    <source>
        <dbReference type="Proteomes" id="UP000198307"/>
    </source>
</evidence>
<dbReference type="OrthoDB" id="6788250at2"/>
<dbReference type="PANTHER" id="PTHR30024">
    <property type="entry name" value="ALIPHATIC SULFONATES-BINDING PROTEIN-RELATED"/>
    <property type="match status" value="1"/>
</dbReference>
<dbReference type="PANTHER" id="PTHR30024:SF47">
    <property type="entry name" value="TAURINE-BINDING PERIPLASMIC PROTEIN"/>
    <property type="match status" value="1"/>
</dbReference>
<accession>A0A239Q199</accession>
<organism evidence="6 7">
    <name type="scientific">Paracoccus seriniphilus</name>
    <dbReference type="NCBI Taxonomy" id="184748"/>
    <lineage>
        <taxon>Bacteria</taxon>
        <taxon>Pseudomonadati</taxon>
        <taxon>Pseudomonadota</taxon>
        <taxon>Alphaproteobacteria</taxon>
        <taxon>Rhodobacterales</taxon>
        <taxon>Paracoccaceae</taxon>
        <taxon>Paracoccus</taxon>
    </lineage>
</organism>
<evidence type="ECO:0000259" key="5">
    <source>
        <dbReference type="Pfam" id="PF09084"/>
    </source>
</evidence>
<evidence type="ECO:0000256" key="2">
    <source>
        <dbReference type="ARBA" id="ARBA00010742"/>
    </source>
</evidence>
<proteinExistence type="inferred from homology"/>
<keyword evidence="7" id="KW-1185">Reference proteome</keyword>
<dbReference type="SUPFAM" id="SSF53850">
    <property type="entry name" value="Periplasmic binding protein-like II"/>
    <property type="match status" value="1"/>
</dbReference>
<dbReference type="EMBL" id="FZQB01000017">
    <property type="protein sequence ID" value="SNT76284.1"/>
    <property type="molecule type" value="Genomic_DNA"/>
</dbReference>
<dbReference type="Gene3D" id="3.40.190.10">
    <property type="entry name" value="Periplasmic binding protein-like II"/>
    <property type="match status" value="2"/>
</dbReference>
<evidence type="ECO:0000256" key="4">
    <source>
        <dbReference type="SAM" id="SignalP"/>
    </source>
</evidence>
<dbReference type="Pfam" id="PF09084">
    <property type="entry name" value="NMT1"/>
    <property type="match status" value="1"/>
</dbReference>
<evidence type="ECO:0000256" key="3">
    <source>
        <dbReference type="ARBA" id="ARBA00022729"/>
    </source>
</evidence>
<name>A0A239Q199_9RHOB</name>
<dbReference type="AlphaFoldDB" id="A0A239Q199"/>
<dbReference type="InterPro" id="IPR015168">
    <property type="entry name" value="SsuA/THI5"/>
</dbReference>
<comment type="subcellular location">
    <subcellularLocation>
        <location evidence="1">Periplasm</location>
    </subcellularLocation>
</comment>
<comment type="similarity">
    <text evidence="2">Belongs to the bacterial solute-binding protein SsuA/TauA family.</text>
</comment>
<feature type="chain" id="PRO_5012014789" evidence="4">
    <location>
        <begin position="24"/>
        <end position="330"/>
    </location>
</feature>
<gene>
    <name evidence="6" type="ORF">SAMN05444959_11763</name>
</gene>
<dbReference type="RefSeq" id="WP_089345611.1">
    <property type="nucleotide sequence ID" value="NZ_CP067131.1"/>
</dbReference>